<keyword evidence="3" id="KW-1185">Reference proteome</keyword>
<keyword evidence="1" id="KW-0967">Endosome</keyword>
<evidence type="ECO:0000313" key="2">
    <source>
        <dbReference type="EMBL" id="KAK4799927.1"/>
    </source>
</evidence>
<dbReference type="GO" id="GO:0043328">
    <property type="term" value="P:protein transport to vacuole involved in ubiquitin-dependent protein catabolic process via the multivesicular body sorting pathway"/>
    <property type="evidence" value="ECO:0007669"/>
    <property type="project" value="UniProtKB-UniRule"/>
</dbReference>
<dbReference type="Pfam" id="PF04157">
    <property type="entry name" value="EAP30"/>
    <property type="match status" value="1"/>
</dbReference>
<comment type="function">
    <text evidence="1">Component of the ESCRT-II complex (endosomal sorting complex required for transport II), which is required for multivesicular body (MVB) formation and sorting of endosomal cargo proteins into MVBs.</text>
</comment>
<dbReference type="InterPro" id="IPR037855">
    <property type="entry name" value="Vps36"/>
</dbReference>
<gene>
    <name evidence="2" type="ORF">SAY86_025292</name>
</gene>
<comment type="similarity">
    <text evidence="1">Belongs to the VPS36 family.</text>
</comment>
<sequence>MTVVMMRRGDVETFVGKFLESWRVRAWERECEEAGSSVSLGSSIRSASGTGGFDSSGMRVVGVARIIRREQEIWESTDKSLQQQHSLTELESKAQEMVMLADKMKLKLLSGSSQNKPANDEEMGSKEEMQDWFLRIGIISPVTRESAGALYHQQLAPGHLLSFCVIFALALPQKECETGSWLIKRI</sequence>
<name>A0AAN7MIR1_TRANT</name>
<dbReference type="PANTHER" id="PTHR13128">
    <property type="entry name" value="VACUOLAR PROTEIN-SORTING-ASSOCIATED PROTEIN 36"/>
    <property type="match status" value="1"/>
</dbReference>
<comment type="subcellular location">
    <subcellularLocation>
        <location evidence="1">Cytoplasm</location>
    </subcellularLocation>
    <subcellularLocation>
        <location evidence="1">Endosome</location>
    </subcellularLocation>
</comment>
<organism evidence="2 3">
    <name type="scientific">Trapa natans</name>
    <name type="common">Water chestnut</name>
    <dbReference type="NCBI Taxonomy" id="22666"/>
    <lineage>
        <taxon>Eukaryota</taxon>
        <taxon>Viridiplantae</taxon>
        <taxon>Streptophyta</taxon>
        <taxon>Embryophyta</taxon>
        <taxon>Tracheophyta</taxon>
        <taxon>Spermatophyta</taxon>
        <taxon>Magnoliopsida</taxon>
        <taxon>eudicotyledons</taxon>
        <taxon>Gunneridae</taxon>
        <taxon>Pentapetalae</taxon>
        <taxon>rosids</taxon>
        <taxon>malvids</taxon>
        <taxon>Myrtales</taxon>
        <taxon>Lythraceae</taxon>
        <taxon>Trapa</taxon>
    </lineage>
</organism>
<dbReference type="EMBL" id="JAXQNO010000004">
    <property type="protein sequence ID" value="KAK4799927.1"/>
    <property type="molecule type" value="Genomic_DNA"/>
</dbReference>
<dbReference type="GO" id="GO:0043130">
    <property type="term" value="F:ubiquitin binding"/>
    <property type="evidence" value="ECO:0007669"/>
    <property type="project" value="UniProtKB-UniRule"/>
</dbReference>
<dbReference type="AlphaFoldDB" id="A0AAN7MIR1"/>
<proteinExistence type="inferred from homology"/>
<comment type="caution">
    <text evidence="2">The sequence shown here is derived from an EMBL/GenBank/DDBJ whole genome shotgun (WGS) entry which is preliminary data.</text>
</comment>
<accession>A0AAN7MIR1</accession>
<keyword evidence="1" id="KW-0963">Cytoplasm</keyword>
<comment type="subunit">
    <text evidence="1">Component of the endosomal sorting complex required for transport II (ESCRT-II).</text>
</comment>
<dbReference type="Gene3D" id="6.10.140.260">
    <property type="match status" value="1"/>
</dbReference>
<evidence type="ECO:0000256" key="1">
    <source>
        <dbReference type="RuleBase" id="RU367095"/>
    </source>
</evidence>
<reference evidence="2 3" key="1">
    <citation type="journal article" date="2023" name="Hortic Res">
        <title>Pangenome of water caltrop reveals structural variations and asymmetric subgenome divergence after allopolyploidization.</title>
        <authorList>
            <person name="Zhang X."/>
            <person name="Chen Y."/>
            <person name="Wang L."/>
            <person name="Yuan Y."/>
            <person name="Fang M."/>
            <person name="Shi L."/>
            <person name="Lu R."/>
            <person name="Comes H.P."/>
            <person name="Ma Y."/>
            <person name="Chen Y."/>
            <person name="Huang G."/>
            <person name="Zhou Y."/>
            <person name="Zheng Z."/>
            <person name="Qiu Y."/>
        </authorList>
    </citation>
    <scope>NUCLEOTIDE SEQUENCE [LARGE SCALE GENOMIC DNA]</scope>
    <source>
        <strain evidence="2">F231</strain>
    </source>
</reference>
<dbReference type="GO" id="GO:0000814">
    <property type="term" value="C:ESCRT II complex"/>
    <property type="evidence" value="ECO:0007669"/>
    <property type="project" value="UniProtKB-UniRule"/>
</dbReference>
<keyword evidence="1" id="KW-0653">Protein transport</keyword>
<dbReference type="GO" id="GO:0031902">
    <property type="term" value="C:late endosome membrane"/>
    <property type="evidence" value="ECO:0007669"/>
    <property type="project" value="UniProtKB-UniRule"/>
</dbReference>
<dbReference type="GO" id="GO:0032266">
    <property type="term" value="F:phosphatidylinositol-3-phosphate binding"/>
    <property type="evidence" value="ECO:0007669"/>
    <property type="project" value="UniProtKB-UniRule"/>
</dbReference>
<evidence type="ECO:0000313" key="3">
    <source>
        <dbReference type="Proteomes" id="UP001346149"/>
    </source>
</evidence>
<protein>
    <recommendedName>
        <fullName evidence="1">Vacuolar protein-sorting-associated protein 36</fullName>
    </recommendedName>
    <alternativeName>
        <fullName evidence="1">ESCRT-II complex subunit VPS36</fullName>
    </alternativeName>
</protein>
<keyword evidence="1" id="KW-0813">Transport</keyword>
<dbReference type="PANTHER" id="PTHR13128:SF12">
    <property type="entry name" value="VACUOLAR PROTEIN-SORTING-ASSOCIATED PROTEIN 36"/>
    <property type="match status" value="1"/>
</dbReference>
<dbReference type="Proteomes" id="UP001346149">
    <property type="component" value="Unassembled WGS sequence"/>
</dbReference>
<dbReference type="InterPro" id="IPR040608">
    <property type="entry name" value="Snf8/Vps36"/>
</dbReference>